<keyword evidence="9" id="KW-0547">Nucleotide-binding</keyword>
<evidence type="ECO:0000313" key="21">
    <source>
        <dbReference type="WBParaSite" id="ECPE_0000307701-mRNA-1"/>
    </source>
</evidence>
<dbReference type="EC" id="2.7.11.1" evidence="4"/>
<keyword evidence="7" id="KW-0597">Phosphoprotein</keyword>
<dbReference type="EMBL" id="UZAN01040080">
    <property type="protein sequence ID" value="VDP68358.1"/>
    <property type="molecule type" value="Genomic_DNA"/>
</dbReference>
<dbReference type="InterPro" id="IPR000961">
    <property type="entry name" value="AGC-kinase_C"/>
</dbReference>
<evidence type="ECO:0000256" key="3">
    <source>
        <dbReference type="ARBA" id="ARBA00009903"/>
    </source>
</evidence>
<keyword evidence="5" id="KW-0963">Cytoplasm</keyword>
<evidence type="ECO:0000256" key="11">
    <source>
        <dbReference type="ARBA" id="ARBA00022840"/>
    </source>
</evidence>
<reference evidence="21" key="1">
    <citation type="submission" date="2016-06" db="UniProtKB">
        <authorList>
            <consortium name="WormBaseParasite"/>
        </authorList>
    </citation>
    <scope>IDENTIFICATION</scope>
</reference>
<dbReference type="InterPro" id="IPR050236">
    <property type="entry name" value="Ser_Thr_kinase_AGC"/>
</dbReference>
<keyword evidence="12" id="KW-0460">Magnesium</keyword>
<keyword evidence="11" id="KW-0067">ATP-binding</keyword>
<dbReference type="InterPro" id="IPR011009">
    <property type="entry name" value="Kinase-like_dom_sf"/>
</dbReference>
<dbReference type="SUPFAM" id="SSF56112">
    <property type="entry name" value="Protein kinase-like (PK-like)"/>
    <property type="match status" value="1"/>
</dbReference>
<evidence type="ECO:0000256" key="2">
    <source>
        <dbReference type="ARBA" id="ARBA00004496"/>
    </source>
</evidence>
<dbReference type="PROSITE" id="PS50106">
    <property type="entry name" value="PDZ"/>
    <property type="match status" value="1"/>
</dbReference>
<evidence type="ECO:0000256" key="10">
    <source>
        <dbReference type="ARBA" id="ARBA00022777"/>
    </source>
</evidence>
<feature type="region of interest" description="Disordered" evidence="15">
    <location>
        <begin position="484"/>
        <end position="508"/>
    </location>
</feature>
<evidence type="ECO:0000313" key="20">
    <source>
        <dbReference type="Proteomes" id="UP000272942"/>
    </source>
</evidence>
<proteinExistence type="inferred from homology"/>
<name>A0A183A7Y9_9TREM</name>
<dbReference type="AlphaFoldDB" id="A0A183A7Y9"/>
<feature type="compositionally biased region" description="Basic and acidic residues" evidence="15">
    <location>
        <begin position="821"/>
        <end position="839"/>
    </location>
</feature>
<evidence type="ECO:0000256" key="7">
    <source>
        <dbReference type="ARBA" id="ARBA00022553"/>
    </source>
</evidence>
<comment type="catalytic activity">
    <reaction evidence="13">
        <text>L-threonyl-[protein] + ATP = O-phospho-L-threonyl-[protein] + ADP + H(+)</text>
        <dbReference type="Rhea" id="RHEA:46608"/>
        <dbReference type="Rhea" id="RHEA-COMP:11060"/>
        <dbReference type="Rhea" id="RHEA-COMP:11605"/>
        <dbReference type="ChEBI" id="CHEBI:15378"/>
        <dbReference type="ChEBI" id="CHEBI:30013"/>
        <dbReference type="ChEBI" id="CHEBI:30616"/>
        <dbReference type="ChEBI" id="CHEBI:61977"/>
        <dbReference type="ChEBI" id="CHEBI:456216"/>
        <dbReference type="EC" id="2.7.11.1"/>
    </reaction>
</comment>
<dbReference type="PROSITE" id="PS00108">
    <property type="entry name" value="PROTEIN_KINASE_ST"/>
    <property type="match status" value="1"/>
</dbReference>
<dbReference type="Gene3D" id="2.30.42.10">
    <property type="match status" value="1"/>
</dbReference>
<feature type="domain" description="AGC-kinase C-terminal" evidence="18">
    <location>
        <begin position="435"/>
        <end position="500"/>
    </location>
</feature>
<gene>
    <name evidence="19" type="ORF">ECPE_LOCUS3074</name>
</gene>
<dbReference type="SUPFAM" id="SSF50156">
    <property type="entry name" value="PDZ domain-like"/>
    <property type="match status" value="1"/>
</dbReference>
<accession>A0A183A7Y9</accession>
<comment type="cofactor">
    <cofactor evidence="1">
        <name>Mg(2+)</name>
        <dbReference type="ChEBI" id="CHEBI:18420"/>
    </cofactor>
</comment>
<dbReference type="GO" id="GO:0005524">
    <property type="term" value="F:ATP binding"/>
    <property type="evidence" value="ECO:0007669"/>
    <property type="project" value="UniProtKB-KW"/>
</dbReference>
<keyword evidence="20" id="KW-1185">Reference proteome</keyword>
<evidence type="ECO:0000259" key="16">
    <source>
        <dbReference type="PROSITE" id="PS50011"/>
    </source>
</evidence>
<feature type="compositionally biased region" description="Polar residues" evidence="15">
    <location>
        <begin position="896"/>
        <end position="919"/>
    </location>
</feature>
<feature type="region of interest" description="Disordered" evidence="15">
    <location>
        <begin position="814"/>
        <end position="919"/>
    </location>
</feature>
<comment type="similarity">
    <text evidence="3">Belongs to the protein kinase superfamily. AGC Ser/Thr protein kinase family.</text>
</comment>
<evidence type="ECO:0000256" key="13">
    <source>
        <dbReference type="ARBA" id="ARBA00047899"/>
    </source>
</evidence>
<feature type="compositionally biased region" description="Polar residues" evidence="15">
    <location>
        <begin position="486"/>
        <end position="497"/>
    </location>
</feature>
<feature type="compositionally biased region" description="Low complexity" evidence="15">
    <location>
        <begin position="860"/>
        <end position="877"/>
    </location>
</feature>
<dbReference type="Proteomes" id="UP000272942">
    <property type="component" value="Unassembled WGS sequence"/>
</dbReference>
<protein>
    <recommendedName>
        <fullName evidence="4">non-specific serine/threonine protein kinase</fullName>
        <ecNumber evidence="4">2.7.11.1</ecNumber>
    </recommendedName>
</protein>
<dbReference type="GO" id="GO:0004674">
    <property type="term" value="F:protein serine/threonine kinase activity"/>
    <property type="evidence" value="ECO:0007669"/>
    <property type="project" value="UniProtKB-KW"/>
</dbReference>
<feature type="domain" description="Protein kinase" evidence="16">
    <location>
        <begin position="158"/>
        <end position="431"/>
    </location>
</feature>
<dbReference type="GO" id="GO:0000287">
    <property type="term" value="F:magnesium ion binding"/>
    <property type="evidence" value="ECO:0007669"/>
    <property type="project" value="InterPro"/>
</dbReference>
<organism evidence="21">
    <name type="scientific">Echinostoma caproni</name>
    <dbReference type="NCBI Taxonomy" id="27848"/>
    <lineage>
        <taxon>Eukaryota</taxon>
        <taxon>Metazoa</taxon>
        <taxon>Spiralia</taxon>
        <taxon>Lophotrochozoa</taxon>
        <taxon>Platyhelminthes</taxon>
        <taxon>Trematoda</taxon>
        <taxon>Digenea</taxon>
        <taxon>Plagiorchiida</taxon>
        <taxon>Echinostomata</taxon>
        <taxon>Echinostomatoidea</taxon>
        <taxon>Echinostomatidae</taxon>
        <taxon>Echinostoma</taxon>
    </lineage>
</organism>
<dbReference type="WBParaSite" id="ECPE_0000307701-mRNA-1">
    <property type="protein sequence ID" value="ECPE_0000307701-mRNA-1"/>
    <property type="gene ID" value="ECPE_0000307701"/>
</dbReference>
<dbReference type="PROSITE" id="PS51285">
    <property type="entry name" value="AGC_KINASE_CTER"/>
    <property type="match status" value="1"/>
</dbReference>
<dbReference type="InterPro" id="IPR037711">
    <property type="entry name" value="MAST"/>
</dbReference>
<dbReference type="InterPro" id="IPR008271">
    <property type="entry name" value="Ser/Thr_kinase_AS"/>
</dbReference>
<dbReference type="Gene3D" id="1.10.510.10">
    <property type="entry name" value="Transferase(Phosphotransferase) domain 1"/>
    <property type="match status" value="1"/>
</dbReference>
<dbReference type="GO" id="GO:0035556">
    <property type="term" value="P:intracellular signal transduction"/>
    <property type="evidence" value="ECO:0007669"/>
    <property type="project" value="TreeGrafter"/>
</dbReference>
<dbReference type="PROSITE" id="PS50011">
    <property type="entry name" value="PROTEIN_KINASE_DOM"/>
    <property type="match status" value="1"/>
</dbReference>
<evidence type="ECO:0000256" key="9">
    <source>
        <dbReference type="ARBA" id="ARBA00022741"/>
    </source>
</evidence>
<dbReference type="InterPro" id="IPR015022">
    <property type="entry name" value="MAST_pre-PK_dom"/>
</dbReference>
<dbReference type="FunFam" id="1.10.510.10:FF:000012">
    <property type="entry name" value="microtubule-associated serine/threonine-protein kinase 2 isoform X1"/>
    <property type="match status" value="1"/>
</dbReference>
<evidence type="ECO:0000256" key="5">
    <source>
        <dbReference type="ARBA" id="ARBA00022490"/>
    </source>
</evidence>
<evidence type="ECO:0000256" key="1">
    <source>
        <dbReference type="ARBA" id="ARBA00001946"/>
    </source>
</evidence>
<evidence type="ECO:0000256" key="15">
    <source>
        <dbReference type="SAM" id="MobiDB-lite"/>
    </source>
</evidence>
<dbReference type="InterPro" id="IPR036034">
    <property type="entry name" value="PDZ_sf"/>
</dbReference>
<dbReference type="InterPro" id="IPR023142">
    <property type="entry name" value="MAST_pre-PK_dom_sf"/>
</dbReference>
<dbReference type="Pfam" id="PF00069">
    <property type="entry name" value="Pkinase"/>
    <property type="match status" value="1"/>
</dbReference>
<evidence type="ECO:0000259" key="17">
    <source>
        <dbReference type="PROSITE" id="PS50106"/>
    </source>
</evidence>
<dbReference type="FunFam" id="3.30.200.20:FF:000012">
    <property type="entry name" value="microtubule-associated serine/threonine-protein kinase 2 isoform X1"/>
    <property type="match status" value="1"/>
</dbReference>
<dbReference type="SMART" id="SM00220">
    <property type="entry name" value="S_TKc"/>
    <property type="match status" value="1"/>
</dbReference>
<dbReference type="InterPro" id="IPR000719">
    <property type="entry name" value="Prot_kinase_dom"/>
</dbReference>
<dbReference type="Pfam" id="PF08926">
    <property type="entry name" value="DUF1908"/>
    <property type="match status" value="1"/>
</dbReference>
<comment type="subcellular location">
    <subcellularLocation>
        <location evidence="2">Cytoplasm</location>
    </subcellularLocation>
</comment>
<evidence type="ECO:0000256" key="6">
    <source>
        <dbReference type="ARBA" id="ARBA00022527"/>
    </source>
</evidence>
<dbReference type="PANTHER" id="PTHR24356:SF414">
    <property type="entry name" value="NON-SPECIFIC SERINE_THREONINE PROTEIN KINASE"/>
    <property type="match status" value="1"/>
</dbReference>
<keyword evidence="10" id="KW-0418">Kinase</keyword>
<feature type="compositionally biased region" description="Low complexity" evidence="15">
    <location>
        <begin position="597"/>
        <end position="620"/>
    </location>
</feature>
<keyword evidence="8" id="KW-0808">Transferase</keyword>
<sequence>MQERLARLIDELELQHVRDCLQKALSGLVTCRYFYEMTENLEKLVEDVNPDSVPLIVNLIRRLLLIIARPARLLECLEFDPCEFYQMLEVAEDQVRRHASSTSIVTADVPLYIISKLGLNKSALTSIGSDSSHSADWGGRHSVTRPCVPPRPPCEADFEIIKLVSNGAYGAVYLVRHRITRQRFALKKIRKQHLQLRNQVEQVFAERDIMSFADNPFVVSLCCTFETKKCLCMVMEYVEGGDCATLLKHIGGPLPLDLARLYFAETVLALEYLHNYGIVHRDLKPDNLLITHEGHIKLTDFGLSRIGLMNLATNLYEKNLDLEKDCKMFRDKQVFGTPEYIAPEVILRQGYGKPVDWWSMGIILYEFLVGCVPFAGESIEDLFAQIVTVGDETDRSDNEAMELITLLLERDPLLRLGTSCDAAEVKEAAFFAGPPSVDWNNLLRQKAAFVPQLEHDEDTSYFDPRTDRYQHDLDDDEDLQFPAECSSFTSGRSSPAPTANPPEQVRSASSGVNIDTVISCYISVSLCLAYSMPKSNHATQSVRTIVTLFPFLLIFQPVLESNSEQELTHSQPEDSKPLPSRSDFPAATTYSTKRSDSNSSLELSQHSSLAYHSSCSSSDSVAHPQPASQQPCEQVPSSTSPSHSTGSATPDTTSSASSSSSSSLSLTTLTPHLLPHLHHSPYAPEPPRPSSQPRLHTADRRLSRAIASQSSKEPTPAASRRSGSIVIRKGKWGYGFTIRAIRVYFGSSSAYTLHHLVLSVEQHGAAARAGLREGDLITSINGVSTLGMYHTQVVKLILQVGVVPLCVQSKPAARAGVSYRPRQETNTEKEAVPARESVLRRSSRRLTIREARQRHVNPGQQQQHQQQLSQEQPSQPLRNTISDSAVTGVDGKSRDTQGVSFNRPPNTAGQAMGVGSNNNPYGKSLGPNCYTLASAQRFGLPLGSMTQQSAAINPAQLTAHRRYVFILC</sequence>
<evidence type="ECO:0000313" key="19">
    <source>
        <dbReference type="EMBL" id="VDP68358.1"/>
    </source>
</evidence>
<reference evidence="19 20" key="2">
    <citation type="submission" date="2018-11" db="EMBL/GenBank/DDBJ databases">
        <authorList>
            <consortium name="Pathogen Informatics"/>
        </authorList>
    </citation>
    <scope>NUCLEOTIDE SEQUENCE [LARGE SCALE GENOMIC DNA]</scope>
    <source>
        <strain evidence="19 20">Egypt</strain>
    </source>
</reference>
<dbReference type="GO" id="GO:0005737">
    <property type="term" value="C:cytoplasm"/>
    <property type="evidence" value="ECO:0007669"/>
    <property type="project" value="UniProtKB-SubCell"/>
</dbReference>
<dbReference type="Gene3D" id="3.30.200.20">
    <property type="entry name" value="Phosphorylase Kinase, domain 1"/>
    <property type="match status" value="1"/>
</dbReference>
<evidence type="ECO:0000256" key="12">
    <source>
        <dbReference type="ARBA" id="ARBA00022842"/>
    </source>
</evidence>
<feature type="region of interest" description="Disordered" evidence="15">
    <location>
        <begin position="564"/>
        <end position="699"/>
    </location>
</feature>
<feature type="domain" description="PDZ" evidence="17">
    <location>
        <begin position="724"/>
        <end position="797"/>
    </location>
</feature>
<evidence type="ECO:0000256" key="4">
    <source>
        <dbReference type="ARBA" id="ARBA00012513"/>
    </source>
</evidence>
<dbReference type="SUPFAM" id="SSF140482">
    <property type="entry name" value="MAST3 pre-PK domain-like"/>
    <property type="match status" value="1"/>
</dbReference>
<dbReference type="InterPro" id="IPR041489">
    <property type="entry name" value="PDZ_6"/>
</dbReference>
<dbReference type="Pfam" id="PF17820">
    <property type="entry name" value="PDZ_6"/>
    <property type="match status" value="1"/>
</dbReference>
<dbReference type="SMART" id="SM00228">
    <property type="entry name" value="PDZ"/>
    <property type="match status" value="1"/>
</dbReference>
<evidence type="ECO:0000256" key="14">
    <source>
        <dbReference type="ARBA" id="ARBA00048679"/>
    </source>
</evidence>
<keyword evidence="6" id="KW-0723">Serine/threonine-protein kinase</keyword>
<dbReference type="InterPro" id="IPR001478">
    <property type="entry name" value="PDZ"/>
</dbReference>
<dbReference type="CDD" id="cd05609">
    <property type="entry name" value="STKc_MAST"/>
    <property type="match status" value="1"/>
</dbReference>
<evidence type="ECO:0000256" key="8">
    <source>
        <dbReference type="ARBA" id="ARBA00022679"/>
    </source>
</evidence>
<dbReference type="OrthoDB" id="10070999at2759"/>
<feature type="compositionally biased region" description="Low complexity" evidence="15">
    <location>
        <begin position="636"/>
        <end position="674"/>
    </location>
</feature>
<comment type="catalytic activity">
    <reaction evidence="14">
        <text>L-seryl-[protein] + ATP = O-phospho-L-seryl-[protein] + ADP + H(+)</text>
        <dbReference type="Rhea" id="RHEA:17989"/>
        <dbReference type="Rhea" id="RHEA-COMP:9863"/>
        <dbReference type="Rhea" id="RHEA-COMP:11604"/>
        <dbReference type="ChEBI" id="CHEBI:15378"/>
        <dbReference type="ChEBI" id="CHEBI:29999"/>
        <dbReference type="ChEBI" id="CHEBI:30616"/>
        <dbReference type="ChEBI" id="CHEBI:83421"/>
        <dbReference type="ChEBI" id="CHEBI:456216"/>
        <dbReference type="EC" id="2.7.11.1"/>
    </reaction>
</comment>
<dbReference type="Gene3D" id="1.20.1480.20">
    <property type="entry name" value="MAST3 pre-PK domain-like"/>
    <property type="match status" value="1"/>
</dbReference>
<evidence type="ECO:0000259" key="18">
    <source>
        <dbReference type="PROSITE" id="PS51285"/>
    </source>
</evidence>
<dbReference type="PANTHER" id="PTHR24356">
    <property type="entry name" value="SERINE/THREONINE-PROTEIN KINASE"/>
    <property type="match status" value="1"/>
</dbReference>